<accession>A0A644V4N3</accession>
<dbReference type="AlphaFoldDB" id="A0A644V4N3"/>
<proteinExistence type="predicted"/>
<evidence type="ECO:0000313" key="1">
    <source>
        <dbReference type="EMBL" id="MPL86244.1"/>
    </source>
</evidence>
<sequence>MGKILLFLAGFFYFMGTVQAMMPITAETVQAAQQYGVSQKNVSTEELLTRWTVADRKQTNKFGSRERIVVYTPYVVAAVDAQSKTVNGQKVNVDSGLTLAKEYNDILALGVIIDSSFQVEPKYLKAYITQGRQFLMPYNVTLDKAVMRDLKVNRRTLMASDKFQPSMQEKTDLYKDKLELDKKTQEVLQDGSSANSPSDQVIIKIWNMQYFIYFDLAKLDLTKSMILTISDQAGGVREFEINLGTMN</sequence>
<gene>
    <name evidence="1" type="ORF">SDC9_32221</name>
</gene>
<organism evidence="1">
    <name type="scientific">bioreactor metagenome</name>
    <dbReference type="NCBI Taxonomy" id="1076179"/>
    <lineage>
        <taxon>unclassified sequences</taxon>
        <taxon>metagenomes</taxon>
        <taxon>ecological metagenomes</taxon>
    </lineage>
</organism>
<reference evidence="1" key="1">
    <citation type="submission" date="2019-08" db="EMBL/GenBank/DDBJ databases">
        <authorList>
            <person name="Kucharzyk K."/>
            <person name="Murdoch R.W."/>
            <person name="Higgins S."/>
            <person name="Loffler F."/>
        </authorList>
    </citation>
    <scope>NUCLEOTIDE SEQUENCE</scope>
</reference>
<dbReference type="EMBL" id="VSSQ01000218">
    <property type="protein sequence ID" value="MPL86244.1"/>
    <property type="molecule type" value="Genomic_DNA"/>
</dbReference>
<comment type="caution">
    <text evidence="1">The sequence shown here is derived from an EMBL/GenBank/DDBJ whole genome shotgun (WGS) entry which is preliminary data.</text>
</comment>
<protein>
    <submittedName>
        <fullName evidence="1">Uncharacterized protein</fullName>
    </submittedName>
</protein>
<name>A0A644V4N3_9ZZZZ</name>